<dbReference type="PANTHER" id="PTHR43252:SF6">
    <property type="entry name" value="NEGATIVE TRANSCRIPTION REGULATOR PADR"/>
    <property type="match status" value="1"/>
</dbReference>
<gene>
    <name evidence="3" type="ORF">SAMN05660199_03657</name>
</gene>
<keyword evidence="4" id="KW-1185">Reference proteome</keyword>
<accession>A0A1H0RW84</accession>
<evidence type="ECO:0000256" key="1">
    <source>
        <dbReference type="SAM" id="MobiDB-lite"/>
    </source>
</evidence>
<dbReference type="EMBL" id="FNIR01000012">
    <property type="protein sequence ID" value="SDP33822.1"/>
    <property type="molecule type" value="Genomic_DNA"/>
</dbReference>
<dbReference type="RefSeq" id="WP_091247826.1">
    <property type="nucleotide sequence ID" value="NZ_FNIR01000012.1"/>
</dbReference>
<keyword evidence="3" id="KW-0238">DNA-binding</keyword>
<evidence type="ECO:0000313" key="3">
    <source>
        <dbReference type="EMBL" id="SDP33822.1"/>
    </source>
</evidence>
<dbReference type="AlphaFoldDB" id="A0A1H0RW84"/>
<feature type="region of interest" description="Disordered" evidence="1">
    <location>
        <begin position="165"/>
        <end position="187"/>
    </location>
</feature>
<dbReference type="Pfam" id="PF03551">
    <property type="entry name" value="PadR"/>
    <property type="match status" value="1"/>
</dbReference>
<dbReference type="STRING" id="1052260.SAMN05660199_03657"/>
<evidence type="ECO:0000259" key="2">
    <source>
        <dbReference type="Pfam" id="PF03551"/>
    </source>
</evidence>
<evidence type="ECO:0000313" key="4">
    <source>
        <dbReference type="Proteomes" id="UP000199088"/>
    </source>
</evidence>
<sequence length="187" mass="20395">MSLTEVHLALLAGAPRHGYEIKREHDAWFPDTRPLPFGQVYATLARLQRDGLAEVVETRIESGPERTVYALTADGVARLRAWLAEPAVATGSGAEEIVRKTIAALHTGIDVDGFIARQRAAHLRCIRDLQAEPPHTAPAERLVREHLIAHLDADLRWLEQAAELLPASPPPGSAPTDVVPTTEGEHP</sequence>
<dbReference type="Gene3D" id="1.10.10.10">
    <property type="entry name" value="Winged helix-like DNA-binding domain superfamily/Winged helix DNA-binding domain"/>
    <property type="match status" value="1"/>
</dbReference>
<feature type="domain" description="Transcription regulator PadR N-terminal" evidence="2">
    <location>
        <begin position="8"/>
        <end position="80"/>
    </location>
</feature>
<dbReference type="OrthoDB" id="3186544at2"/>
<dbReference type="InterPro" id="IPR036388">
    <property type="entry name" value="WH-like_DNA-bd_sf"/>
</dbReference>
<dbReference type="SUPFAM" id="SSF46785">
    <property type="entry name" value="Winged helix' DNA-binding domain"/>
    <property type="match status" value="1"/>
</dbReference>
<reference evidence="4" key="1">
    <citation type="submission" date="2016-10" db="EMBL/GenBank/DDBJ databases">
        <authorList>
            <person name="Varghese N."/>
            <person name="Submissions S."/>
        </authorList>
    </citation>
    <scope>NUCLEOTIDE SEQUENCE [LARGE SCALE GENOMIC DNA]</scope>
    <source>
        <strain evidence="4">DSM 45843</strain>
    </source>
</reference>
<dbReference type="Proteomes" id="UP000199088">
    <property type="component" value="Unassembled WGS sequence"/>
</dbReference>
<dbReference type="InterPro" id="IPR005149">
    <property type="entry name" value="Tscrpt_reg_PadR_N"/>
</dbReference>
<organism evidence="3 4">
    <name type="scientific">Klenkia soli</name>
    <dbReference type="NCBI Taxonomy" id="1052260"/>
    <lineage>
        <taxon>Bacteria</taxon>
        <taxon>Bacillati</taxon>
        <taxon>Actinomycetota</taxon>
        <taxon>Actinomycetes</taxon>
        <taxon>Geodermatophilales</taxon>
        <taxon>Geodermatophilaceae</taxon>
        <taxon>Klenkia</taxon>
    </lineage>
</organism>
<dbReference type="GO" id="GO:0003677">
    <property type="term" value="F:DNA binding"/>
    <property type="evidence" value="ECO:0007669"/>
    <property type="project" value="UniProtKB-KW"/>
</dbReference>
<proteinExistence type="predicted"/>
<protein>
    <submittedName>
        <fullName evidence="3">DNA-binding transcriptional regulator, PadR family</fullName>
    </submittedName>
</protein>
<dbReference type="PANTHER" id="PTHR43252">
    <property type="entry name" value="TRANSCRIPTIONAL REGULATOR YQJI"/>
    <property type="match status" value="1"/>
</dbReference>
<dbReference type="InterPro" id="IPR036390">
    <property type="entry name" value="WH_DNA-bd_sf"/>
</dbReference>
<name>A0A1H0RW84_9ACTN</name>